<dbReference type="GO" id="GO:0007165">
    <property type="term" value="P:signal transduction"/>
    <property type="evidence" value="ECO:0007669"/>
    <property type="project" value="UniProtKB-KW"/>
</dbReference>
<comment type="subcellular location">
    <subcellularLocation>
        <location evidence="1">Membrane</location>
        <topology evidence="1">Multi-pass membrane protein</topology>
    </subcellularLocation>
</comment>
<comment type="caution">
    <text evidence="11">The sequence shown here is derived from an EMBL/GenBank/DDBJ whole genome shotgun (WGS) entry which is preliminary data.</text>
</comment>
<keyword evidence="3 8" id="KW-1133">Transmembrane helix</keyword>
<dbReference type="SMART" id="SM00304">
    <property type="entry name" value="HAMP"/>
    <property type="match status" value="1"/>
</dbReference>
<reference evidence="11 12" key="1">
    <citation type="journal article" date="2017" name="Front. Microbiol.">
        <title>Strong Genomic and Phenotypic Heterogeneity in the Aeromonas sobria Species Complex.</title>
        <authorList>
            <person name="Gauthier J."/>
            <person name="Vincent A.T."/>
            <person name="Charette S.J."/>
            <person name="Derome N."/>
        </authorList>
    </citation>
    <scope>NUCLEOTIDE SEQUENCE [LARGE SCALE GENOMIC DNA]</scope>
    <source>
        <strain evidence="11 12">TM18</strain>
    </source>
</reference>
<dbReference type="PANTHER" id="PTHR32089">
    <property type="entry name" value="METHYL-ACCEPTING CHEMOTAXIS PROTEIN MCPB"/>
    <property type="match status" value="1"/>
</dbReference>
<dbReference type="SMART" id="SM00283">
    <property type="entry name" value="MA"/>
    <property type="match status" value="1"/>
</dbReference>
<gene>
    <name evidence="11" type="ORF">CJP16_04770</name>
</gene>
<dbReference type="Proteomes" id="UP000233467">
    <property type="component" value="Unassembled WGS sequence"/>
</dbReference>
<organism evidence="11 12">
    <name type="scientific">Aeromonas sobria</name>
    <dbReference type="NCBI Taxonomy" id="646"/>
    <lineage>
        <taxon>Bacteria</taxon>
        <taxon>Pseudomonadati</taxon>
        <taxon>Pseudomonadota</taxon>
        <taxon>Gammaproteobacteria</taxon>
        <taxon>Aeromonadales</taxon>
        <taxon>Aeromonadaceae</taxon>
        <taxon>Aeromonas</taxon>
    </lineage>
</organism>
<sequence>MHRAGELPPSADTQITLTTHLTHKEETMQFRSIQNRILVMAGIAMTAALVILILLNQYSGQQTQKITISSSRAALQQEAWQKVSANARAEAATITQLLQKGLSYTQQMASALALQQQGKLPLDRQQAIDLLKAQLALEPQLYGAFAGFEPNGFDGQDATFAGQNALGSDGKGRFVPYFYRDKDQIGTDLLLSIEKTDPDQFGNPANDYYSCPKREGQSCLIDPFKVDINGQQVLVSTITTPILVGGQFKGIAALDLAVDSISRQAKTLNSNIYDGKGETLIVSAAGVITGTSGDASLLGSSADKVLGNQWQQYLKPEVQRQELDESFRISVPIMVPGMSRNWAIIVTLPYKVVLAGADQLESQLSDMNQAAMTQQLVGALIVLVLALATMLVIARSITGPIRQMVSLVDDIADGEGDLTKRLATRSVDELGDLAKGINRFIDKLQGLLGEVLNTASEVNRHASDTDRIAGQTDNNLQHHQAEMEQMLTAVQEMSYVSQEVATHANNTADSAKQAQSAAEQGKVRFQQVIQSMHKVAAEAGKGAEVVEGLAHDSTQITSILTVIQGIADQTNLLALNAAIEAARAGEQGRGFAVVADEVRKLAGNTQQAVQNTQELIEKIRLSSANAVNTITHSQQLTHQAVSEADLAEEALGTIYKAIATINDMTYQIASAAEEQSSVSETVSGNLSKTNALANDIAQDATDTAKASQALRQAADQLQQLLGQFRLS</sequence>
<dbReference type="InterPro" id="IPR004090">
    <property type="entry name" value="Chemotax_Me-accpt_rcpt"/>
</dbReference>
<dbReference type="GO" id="GO:0006935">
    <property type="term" value="P:chemotaxis"/>
    <property type="evidence" value="ECO:0007669"/>
    <property type="project" value="InterPro"/>
</dbReference>
<dbReference type="Pfam" id="PF00672">
    <property type="entry name" value="HAMP"/>
    <property type="match status" value="1"/>
</dbReference>
<evidence type="ECO:0000256" key="8">
    <source>
        <dbReference type="SAM" id="Phobius"/>
    </source>
</evidence>
<dbReference type="InterPro" id="IPR004089">
    <property type="entry name" value="MCPsignal_dom"/>
</dbReference>
<dbReference type="Gene3D" id="1.10.287.950">
    <property type="entry name" value="Methyl-accepting chemotaxis protein"/>
    <property type="match status" value="1"/>
</dbReference>
<evidence type="ECO:0000256" key="2">
    <source>
        <dbReference type="ARBA" id="ARBA00022692"/>
    </source>
</evidence>
<comment type="similarity">
    <text evidence="6">Belongs to the methyl-accepting chemotaxis (MCP) protein family.</text>
</comment>
<feature type="domain" description="Methyl-accepting transducer" evidence="9">
    <location>
        <begin position="454"/>
        <end position="690"/>
    </location>
</feature>
<dbReference type="GO" id="GO:0004888">
    <property type="term" value="F:transmembrane signaling receptor activity"/>
    <property type="evidence" value="ECO:0007669"/>
    <property type="project" value="InterPro"/>
</dbReference>
<dbReference type="InterPro" id="IPR003660">
    <property type="entry name" value="HAMP_dom"/>
</dbReference>
<proteinExistence type="inferred from homology"/>
<evidence type="ECO:0000259" key="10">
    <source>
        <dbReference type="PROSITE" id="PS50885"/>
    </source>
</evidence>
<feature type="transmembrane region" description="Helical" evidence="8">
    <location>
        <begin position="37"/>
        <end position="55"/>
    </location>
</feature>
<name>A0A2N3J5K8_AERSO</name>
<keyword evidence="2 8" id="KW-0812">Transmembrane</keyword>
<protein>
    <submittedName>
        <fullName evidence="11">Chemotaxis protein</fullName>
    </submittedName>
</protein>
<evidence type="ECO:0000256" key="5">
    <source>
        <dbReference type="ARBA" id="ARBA00023224"/>
    </source>
</evidence>
<dbReference type="CDD" id="cd12913">
    <property type="entry name" value="PDC1_MCP_like"/>
    <property type="match status" value="1"/>
</dbReference>
<dbReference type="CDD" id="cd11386">
    <property type="entry name" value="MCP_signal"/>
    <property type="match status" value="1"/>
</dbReference>
<evidence type="ECO:0000313" key="11">
    <source>
        <dbReference type="EMBL" id="PKQ81528.1"/>
    </source>
</evidence>
<feature type="domain" description="HAMP" evidence="10">
    <location>
        <begin position="395"/>
        <end position="449"/>
    </location>
</feature>
<dbReference type="GO" id="GO:0016020">
    <property type="term" value="C:membrane"/>
    <property type="evidence" value="ECO:0007669"/>
    <property type="project" value="UniProtKB-SubCell"/>
</dbReference>
<evidence type="ECO:0000256" key="6">
    <source>
        <dbReference type="ARBA" id="ARBA00029447"/>
    </source>
</evidence>
<dbReference type="Pfam" id="PF00015">
    <property type="entry name" value="MCPsignal"/>
    <property type="match status" value="1"/>
</dbReference>
<dbReference type="SUPFAM" id="SSF58104">
    <property type="entry name" value="Methyl-accepting chemotaxis protein (MCP) signaling domain"/>
    <property type="match status" value="1"/>
</dbReference>
<dbReference type="PROSITE" id="PS50885">
    <property type="entry name" value="HAMP"/>
    <property type="match status" value="1"/>
</dbReference>
<evidence type="ECO:0000256" key="1">
    <source>
        <dbReference type="ARBA" id="ARBA00004141"/>
    </source>
</evidence>
<evidence type="ECO:0000256" key="4">
    <source>
        <dbReference type="ARBA" id="ARBA00023136"/>
    </source>
</evidence>
<dbReference type="PANTHER" id="PTHR32089:SF119">
    <property type="entry name" value="METHYL-ACCEPTING CHEMOTAXIS PROTEIN CTPL"/>
    <property type="match status" value="1"/>
</dbReference>
<dbReference type="FunFam" id="1.10.287.950:FF:000001">
    <property type="entry name" value="Methyl-accepting chemotaxis sensory transducer"/>
    <property type="match status" value="1"/>
</dbReference>
<keyword evidence="5 7" id="KW-0807">Transducer</keyword>
<accession>A0A2N3J5K8</accession>
<evidence type="ECO:0000256" key="3">
    <source>
        <dbReference type="ARBA" id="ARBA00022989"/>
    </source>
</evidence>
<keyword evidence="4 8" id="KW-0472">Membrane</keyword>
<dbReference type="AlphaFoldDB" id="A0A2N3J5K8"/>
<evidence type="ECO:0000259" key="9">
    <source>
        <dbReference type="PROSITE" id="PS50111"/>
    </source>
</evidence>
<dbReference type="PROSITE" id="PS50111">
    <property type="entry name" value="CHEMOTAXIS_TRANSDUC_2"/>
    <property type="match status" value="1"/>
</dbReference>
<dbReference type="EMBL" id="NQMM01000015">
    <property type="protein sequence ID" value="PKQ81528.1"/>
    <property type="molecule type" value="Genomic_DNA"/>
</dbReference>
<dbReference type="PRINTS" id="PR00260">
    <property type="entry name" value="CHEMTRNSDUCR"/>
</dbReference>
<feature type="transmembrane region" description="Helical" evidence="8">
    <location>
        <begin position="376"/>
        <end position="394"/>
    </location>
</feature>
<keyword evidence="12" id="KW-1185">Reference proteome</keyword>
<dbReference type="CDD" id="cd06225">
    <property type="entry name" value="HAMP"/>
    <property type="match status" value="1"/>
</dbReference>
<evidence type="ECO:0000256" key="7">
    <source>
        <dbReference type="PROSITE-ProRule" id="PRU00284"/>
    </source>
</evidence>
<dbReference type="Pfam" id="PF22673">
    <property type="entry name" value="MCP-like_PDC_1"/>
    <property type="match status" value="1"/>
</dbReference>
<evidence type="ECO:0000313" key="12">
    <source>
        <dbReference type="Proteomes" id="UP000233467"/>
    </source>
</evidence>
<dbReference type="Gene3D" id="3.30.450.20">
    <property type="entry name" value="PAS domain"/>
    <property type="match status" value="1"/>
</dbReference>